<keyword evidence="3" id="KW-1185">Reference proteome</keyword>
<evidence type="ECO:0008006" key="4">
    <source>
        <dbReference type="Google" id="ProtNLM"/>
    </source>
</evidence>
<dbReference type="Proteomes" id="UP001497383">
    <property type="component" value="Chromosome 5"/>
</dbReference>
<evidence type="ECO:0000313" key="3">
    <source>
        <dbReference type="Proteomes" id="UP001497383"/>
    </source>
</evidence>
<reference evidence="2 3" key="1">
    <citation type="submission" date="2024-03" db="EMBL/GenBank/DDBJ databases">
        <authorList>
            <person name="Brejova B."/>
        </authorList>
    </citation>
    <scope>NUCLEOTIDE SEQUENCE [LARGE SCALE GENOMIC DNA]</scope>
    <source>
        <strain evidence="2 3">CBS 14171</strain>
    </source>
</reference>
<protein>
    <recommendedName>
        <fullName evidence="4">Restriction of telomere capping protein 4</fullName>
    </recommendedName>
</protein>
<dbReference type="EMBL" id="OZ022409">
    <property type="protein sequence ID" value="CAK9440375.1"/>
    <property type="molecule type" value="Genomic_DNA"/>
</dbReference>
<sequence length="636" mass="73258">MRADIRRCRRCKRKRLDDEPLEVRQYKTCAKCRIIERNKKNSRKPLAEETMLYGLKQFREQQSTENYIEEEGLLKDEFFKRYHNKPFNYDLEIARVLNDPNYVPPVITANTEEIMVSSEVASPNGTKYQMTMIDDGAPSRPPSYRVEKPRKPRQPSVKDIRHYLGHDTPAPILMATASQNRALQTQPPSQSLPLPLPLHLPQTSAAQVSDFPAMPFPEDEPNSLLKEFAELGNDDMMVDDLSTEFNPYNYNNVYHDLQKLLLQIIEHKENKVNLKNLVFLKEHDSEFAEKMSCNVQFPNYSHLKLNEKQIRMNLLENLKTLYLDPIIATLGLDFTQKSSNVHDYKSSHTLRSYYQYIDINQNPNETLSFGKIKSSTIGLSYNRDHNIVTIKISFLLDLPRKRRYGRAFKRAVWSILKELGKNGKEEPGHDLETGALVFGRLVSSLPKLEAEVMSELKGITQEEFVNDFANFETAFVHSDVEEEEVEVEAEAQAQVEEGEAQGEEPEIEEENHKDQEHQEEDEMNQEEEEVVVEEEEEKEQEQEQENQAGDENDVLLVTEADDFVLNDDEADGDGEDDGEDNQQTRDGNPSPLEEEQDLNDVALVLKGAVENMERPETKPSFQKEATLEIVDPVFKS</sequence>
<dbReference type="GeneID" id="92209671"/>
<proteinExistence type="predicted"/>
<feature type="compositionally biased region" description="Acidic residues" evidence="1">
    <location>
        <begin position="480"/>
        <end position="489"/>
    </location>
</feature>
<feature type="compositionally biased region" description="Acidic residues" evidence="1">
    <location>
        <begin position="496"/>
        <end position="509"/>
    </location>
</feature>
<organism evidence="2 3">
    <name type="scientific">Lodderomyces beijingensis</name>
    <dbReference type="NCBI Taxonomy" id="1775926"/>
    <lineage>
        <taxon>Eukaryota</taxon>
        <taxon>Fungi</taxon>
        <taxon>Dikarya</taxon>
        <taxon>Ascomycota</taxon>
        <taxon>Saccharomycotina</taxon>
        <taxon>Pichiomycetes</taxon>
        <taxon>Debaryomycetaceae</taxon>
        <taxon>Candida/Lodderomyces clade</taxon>
        <taxon>Lodderomyces</taxon>
    </lineage>
</organism>
<evidence type="ECO:0000313" key="2">
    <source>
        <dbReference type="EMBL" id="CAK9440375.1"/>
    </source>
</evidence>
<evidence type="ECO:0000256" key="1">
    <source>
        <dbReference type="SAM" id="MobiDB-lite"/>
    </source>
</evidence>
<feature type="compositionally biased region" description="Acidic residues" evidence="1">
    <location>
        <begin position="517"/>
        <end position="580"/>
    </location>
</feature>
<dbReference type="RefSeq" id="XP_066831413.1">
    <property type="nucleotide sequence ID" value="XM_066974700.1"/>
</dbReference>
<feature type="region of interest" description="Disordered" evidence="1">
    <location>
        <begin position="480"/>
        <end position="599"/>
    </location>
</feature>
<gene>
    <name evidence="2" type="ORF">LODBEIA_P44750</name>
</gene>
<name>A0ABP0ZT21_9ASCO</name>
<feature type="region of interest" description="Disordered" evidence="1">
    <location>
        <begin position="134"/>
        <end position="156"/>
    </location>
</feature>
<accession>A0ABP0ZT21</accession>